<feature type="transmembrane region" description="Helical" evidence="1">
    <location>
        <begin position="465"/>
        <end position="485"/>
    </location>
</feature>
<name>A0AAJ0FSE0_9PEZI</name>
<dbReference type="InterPro" id="IPR046623">
    <property type="entry name" value="DUF6536"/>
</dbReference>
<evidence type="ECO:0000256" key="1">
    <source>
        <dbReference type="SAM" id="Phobius"/>
    </source>
</evidence>
<dbReference type="RefSeq" id="XP_060287288.1">
    <property type="nucleotide sequence ID" value="XM_060429658.1"/>
</dbReference>
<dbReference type="EMBL" id="MU838999">
    <property type="protein sequence ID" value="KAK1771075.1"/>
    <property type="molecule type" value="Genomic_DNA"/>
</dbReference>
<feature type="transmembrane region" description="Helical" evidence="1">
    <location>
        <begin position="550"/>
        <end position="572"/>
    </location>
</feature>
<dbReference type="GeneID" id="85312845"/>
<evidence type="ECO:0000313" key="4">
    <source>
        <dbReference type="Proteomes" id="UP001244011"/>
    </source>
</evidence>
<dbReference type="Proteomes" id="UP001244011">
    <property type="component" value="Unassembled WGS sequence"/>
</dbReference>
<gene>
    <name evidence="3" type="ORF">QBC33DRAFT_555571</name>
</gene>
<keyword evidence="4" id="KW-1185">Reference proteome</keyword>
<feature type="transmembrane region" description="Helical" evidence="1">
    <location>
        <begin position="714"/>
        <end position="737"/>
    </location>
</feature>
<sequence length="839" mass="89961">MEVVIPPRDHGPSTYRYTWDENGEVMQVTRVAGQQQQQLQQPPMSEQFRVGRQTVQWPFESMATETDVSSTVVSHFARRATWEPRPLLSRGSDSSTIAKDLVPDYVINYLRGETPETLAKRRQNGGRQGQRGVDLAHPHGLRRSRAAEFESFYDDTSSRSGFSRAGSIGDEEQHILPGFRNPNGGWKMLLIGWRAGVTLNVLMSFLILVAGFVCLILAISKASISAGESVLYTGSCATASHINWGLHAAISVFVVALVAGGNYVFQVLSSPTRGEVDRAHEKRKWLDIGIPSVRNFAHIASSRVFLAVTILLAAVITQVIYNAVIFTSQTVVNYNLVFVTRPFLSGAPFSNATANNKGGLSRLDILSLQDLARRDALVNLTSADCLGRLSSVFESEYKSVLLVTDIDSPAGSALIQTARASSSLPRSGTIRGSLPDAALDERAVQFCLAQRADAQTCGVSMNGSLLGIVSLLNLVSVISVAIVLFKPSFDPLVSLGDAVASFLQRPDPTTRGSCLMTKADVWQGRWGFHEPKYWIPRDLFWLRVPSFPRWCLPIFFWTALTALAALAFAFAVSADPTGPLSGYGSASARAVYLLPPSTPASAAALVASLPQLLLGALYLATNSVLSTYYLSHESSLFALGEPRPLRVSSRPEGHQTTSLYLTLPRPWSWYLSILFAAMAFVLSQSVFVVAIRLVDPPSSSSSSSSSSPSTTPPPALVGLGLSTAALLTLLTLLLLLATSTLVPGLRRCPASPRNLTPSEFDPTDPDPAAAPVGNPLALPGGACSAVIAARCHPVPGEPAPWRARLVWGVVRRGAGGADMGRCAYTGRAAAPLDVGASYA</sequence>
<feature type="transmembrane region" description="Helical" evidence="1">
    <location>
        <begin position="244"/>
        <end position="265"/>
    </location>
</feature>
<organism evidence="3 4">
    <name type="scientific">Phialemonium atrogriseum</name>
    <dbReference type="NCBI Taxonomy" id="1093897"/>
    <lineage>
        <taxon>Eukaryota</taxon>
        <taxon>Fungi</taxon>
        <taxon>Dikarya</taxon>
        <taxon>Ascomycota</taxon>
        <taxon>Pezizomycotina</taxon>
        <taxon>Sordariomycetes</taxon>
        <taxon>Sordariomycetidae</taxon>
        <taxon>Cephalothecales</taxon>
        <taxon>Cephalothecaceae</taxon>
        <taxon>Phialemonium</taxon>
    </lineage>
</organism>
<feature type="transmembrane region" description="Helical" evidence="1">
    <location>
        <begin position="304"/>
        <end position="326"/>
    </location>
</feature>
<evidence type="ECO:0000313" key="3">
    <source>
        <dbReference type="EMBL" id="KAK1771075.1"/>
    </source>
</evidence>
<keyword evidence="1" id="KW-0472">Membrane</keyword>
<dbReference type="Pfam" id="PF20163">
    <property type="entry name" value="DUF6536"/>
    <property type="match status" value="1"/>
</dbReference>
<feature type="transmembrane region" description="Helical" evidence="1">
    <location>
        <begin position="669"/>
        <end position="694"/>
    </location>
</feature>
<comment type="caution">
    <text evidence="3">The sequence shown here is derived from an EMBL/GenBank/DDBJ whole genome shotgun (WGS) entry which is preliminary data.</text>
</comment>
<accession>A0AAJ0FSE0</accession>
<reference evidence="3" key="1">
    <citation type="submission" date="2023-06" db="EMBL/GenBank/DDBJ databases">
        <title>Genome-scale phylogeny and comparative genomics of the fungal order Sordariales.</title>
        <authorList>
            <consortium name="Lawrence Berkeley National Laboratory"/>
            <person name="Hensen N."/>
            <person name="Bonometti L."/>
            <person name="Westerberg I."/>
            <person name="Brannstrom I.O."/>
            <person name="Guillou S."/>
            <person name="Cros-Aarteil S."/>
            <person name="Calhoun S."/>
            <person name="Haridas S."/>
            <person name="Kuo A."/>
            <person name="Mondo S."/>
            <person name="Pangilinan J."/>
            <person name="Riley R."/>
            <person name="Labutti K."/>
            <person name="Andreopoulos B."/>
            <person name="Lipzen A."/>
            <person name="Chen C."/>
            <person name="Yanf M."/>
            <person name="Daum C."/>
            <person name="Ng V."/>
            <person name="Clum A."/>
            <person name="Steindorff A."/>
            <person name="Ohm R."/>
            <person name="Martin F."/>
            <person name="Silar P."/>
            <person name="Natvig D."/>
            <person name="Lalanne C."/>
            <person name="Gautier V."/>
            <person name="Ament-Velasquez S.L."/>
            <person name="Kruys A."/>
            <person name="Hutchinson M.I."/>
            <person name="Powell A.J."/>
            <person name="Barry K."/>
            <person name="Miller A.N."/>
            <person name="Grigoriev I.V."/>
            <person name="Debuchy R."/>
            <person name="Gladieux P."/>
            <person name="Thoren M.H."/>
            <person name="Johannesson H."/>
        </authorList>
    </citation>
    <scope>NUCLEOTIDE SEQUENCE</scope>
    <source>
        <strain evidence="3">8032-3</strain>
    </source>
</reference>
<protein>
    <recommendedName>
        <fullName evidence="2">DUF6536 domain-containing protein</fullName>
    </recommendedName>
</protein>
<feature type="transmembrane region" description="Helical" evidence="1">
    <location>
        <begin position="197"/>
        <end position="224"/>
    </location>
</feature>
<dbReference type="AlphaFoldDB" id="A0AAJ0FSE0"/>
<feature type="domain" description="DUF6536" evidence="2">
    <location>
        <begin position="193"/>
        <end position="344"/>
    </location>
</feature>
<proteinExistence type="predicted"/>
<keyword evidence="1" id="KW-0812">Transmembrane</keyword>
<evidence type="ECO:0000259" key="2">
    <source>
        <dbReference type="Pfam" id="PF20163"/>
    </source>
</evidence>
<keyword evidence="1" id="KW-1133">Transmembrane helix</keyword>
<dbReference type="PANTHER" id="PTHR35395">
    <property type="entry name" value="DUF6536 DOMAIN-CONTAINING PROTEIN"/>
    <property type="match status" value="1"/>
</dbReference>
<dbReference type="PANTHER" id="PTHR35395:SF1">
    <property type="entry name" value="DUF6536 DOMAIN-CONTAINING PROTEIN"/>
    <property type="match status" value="1"/>
</dbReference>